<dbReference type="PANTHER" id="PTHR12965:SF0">
    <property type="entry name" value="VACUOLAR PROTEIN SORTING-ASSOCIATED PROTEIN 54"/>
    <property type="match status" value="1"/>
</dbReference>
<feature type="domain" description="Vacuolar protein sorting-associated protein 54 C-terminal" evidence="10">
    <location>
        <begin position="693"/>
        <end position="824"/>
    </location>
</feature>
<dbReference type="FunCoup" id="D8RLL2">
    <property type="interactions" value="4680"/>
</dbReference>
<dbReference type="InParanoid" id="D8RLL2"/>
<keyword evidence="7 8" id="KW-0175">Coiled coil</keyword>
<evidence type="ECO:0000256" key="3">
    <source>
        <dbReference type="ARBA" id="ARBA00017665"/>
    </source>
</evidence>
<dbReference type="GO" id="GO:0042147">
    <property type="term" value="P:retrograde transport, endosome to Golgi"/>
    <property type="evidence" value="ECO:0000318"/>
    <property type="project" value="GO_Central"/>
</dbReference>
<dbReference type="GO" id="GO:0006896">
    <property type="term" value="P:Golgi to vacuole transport"/>
    <property type="evidence" value="ECO:0000318"/>
    <property type="project" value="GO_Central"/>
</dbReference>
<organism evidence="13">
    <name type="scientific">Selaginella moellendorffii</name>
    <name type="common">Spikemoss</name>
    <dbReference type="NCBI Taxonomy" id="88036"/>
    <lineage>
        <taxon>Eukaryota</taxon>
        <taxon>Viridiplantae</taxon>
        <taxon>Streptophyta</taxon>
        <taxon>Embryophyta</taxon>
        <taxon>Tracheophyta</taxon>
        <taxon>Lycopodiopsida</taxon>
        <taxon>Selaginellales</taxon>
        <taxon>Selaginellaceae</taxon>
        <taxon>Selaginella</taxon>
    </lineage>
</organism>
<evidence type="ECO:0000313" key="13">
    <source>
        <dbReference type="Proteomes" id="UP000001514"/>
    </source>
</evidence>
<dbReference type="PANTHER" id="PTHR12965">
    <property type="entry name" value="VACUOLAR PROTEIN SORTING 54"/>
    <property type="match status" value="1"/>
</dbReference>
<dbReference type="OMA" id="QKQAVML"/>
<dbReference type="InterPro" id="IPR012501">
    <property type="entry name" value="Vps54_C"/>
</dbReference>
<dbReference type="GO" id="GO:0019905">
    <property type="term" value="F:syntaxin binding"/>
    <property type="evidence" value="ECO:0000318"/>
    <property type="project" value="GO_Central"/>
</dbReference>
<dbReference type="Gramene" id="EFJ26940">
    <property type="protein sequence ID" value="EFJ26940"/>
    <property type="gene ID" value="SELMODRAFT_30531"/>
</dbReference>
<dbReference type="GO" id="GO:0000938">
    <property type="term" value="C:GARP complex"/>
    <property type="evidence" value="ECO:0000318"/>
    <property type="project" value="GO_Central"/>
</dbReference>
<dbReference type="Proteomes" id="UP000001514">
    <property type="component" value="Unassembled WGS sequence"/>
</dbReference>
<accession>D8RLL2</accession>
<dbReference type="eggNOG" id="KOG2115">
    <property type="taxonomic scope" value="Eukaryota"/>
</dbReference>
<feature type="domain" description="Vacuolar protein sorting-associated protein 54 N-terminal" evidence="11">
    <location>
        <begin position="101"/>
        <end position="292"/>
    </location>
</feature>
<evidence type="ECO:0000259" key="11">
    <source>
        <dbReference type="Pfam" id="PF10475"/>
    </source>
</evidence>
<keyword evidence="4" id="KW-0813">Transport</keyword>
<keyword evidence="6" id="KW-0333">Golgi apparatus</keyword>
<evidence type="ECO:0000256" key="7">
    <source>
        <dbReference type="ARBA" id="ARBA00023054"/>
    </source>
</evidence>
<feature type="non-terminal residue" evidence="12">
    <location>
        <position position="906"/>
    </location>
</feature>
<dbReference type="HOGENOM" id="CLU_005185_2_0_1"/>
<dbReference type="KEGG" id="smo:SELMODRAFT_30531"/>
<dbReference type="EMBL" id="GL377583">
    <property type="protein sequence ID" value="EFJ26940.1"/>
    <property type="molecule type" value="Genomic_DNA"/>
</dbReference>
<dbReference type="Gene3D" id="6.10.250.860">
    <property type="match status" value="1"/>
</dbReference>
<feature type="region of interest" description="Disordered" evidence="9">
    <location>
        <begin position="638"/>
        <end position="668"/>
    </location>
</feature>
<evidence type="ECO:0000256" key="6">
    <source>
        <dbReference type="ARBA" id="ARBA00023034"/>
    </source>
</evidence>
<comment type="subcellular location">
    <subcellularLocation>
        <location evidence="1">Golgi apparatus</location>
        <location evidence="1">trans-Golgi network</location>
    </subcellularLocation>
</comment>
<proteinExistence type="inferred from homology"/>
<dbReference type="InterPro" id="IPR019515">
    <property type="entry name" value="VPS54_N"/>
</dbReference>
<evidence type="ECO:0000313" key="12">
    <source>
        <dbReference type="EMBL" id="EFJ26940.1"/>
    </source>
</evidence>
<feature type="non-terminal residue" evidence="12">
    <location>
        <position position="1"/>
    </location>
</feature>
<evidence type="ECO:0000256" key="1">
    <source>
        <dbReference type="ARBA" id="ARBA00004601"/>
    </source>
</evidence>
<dbReference type="GO" id="GO:0005829">
    <property type="term" value="C:cytosol"/>
    <property type="evidence" value="ECO:0007669"/>
    <property type="project" value="GOC"/>
</dbReference>
<feature type="coiled-coil region" evidence="8">
    <location>
        <begin position="160"/>
        <end position="194"/>
    </location>
</feature>
<evidence type="ECO:0000259" key="10">
    <source>
        <dbReference type="Pfam" id="PF07928"/>
    </source>
</evidence>
<dbReference type="Pfam" id="PF07928">
    <property type="entry name" value="Vps54"/>
    <property type="match status" value="1"/>
</dbReference>
<keyword evidence="13" id="KW-1185">Reference proteome</keyword>
<protein>
    <recommendedName>
        <fullName evidence="3">Vacuolar protein sorting-associated protein 54</fullName>
    </recommendedName>
</protein>
<comment type="similarity">
    <text evidence="2">Belongs to the VPS54 family.</text>
</comment>
<reference evidence="12 13" key="1">
    <citation type="journal article" date="2011" name="Science">
        <title>The Selaginella genome identifies genetic changes associated with the evolution of vascular plants.</title>
        <authorList>
            <person name="Banks J.A."/>
            <person name="Nishiyama T."/>
            <person name="Hasebe M."/>
            <person name="Bowman J.L."/>
            <person name="Gribskov M."/>
            <person name="dePamphilis C."/>
            <person name="Albert V.A."/>
            <person name="Aono N."/>
            <person name="Aoyama T."/>
            <person name="Ambrose B.A."/>
            <person name="Ashton N.W."/>
            <person name="Axtell M.J."/>
            <person name="Barker E."/>
            <person name="Barker M.S."/>
            <person name="Bennetzen J.L."/>
            <person name="Bonawitz N.D."/>
            <person name="Chapple C."/>
            <person name="Cheng C."/>
            <person name="Correa L.G."/>
            <person name="Dacre M."/>
            <person name="DeBarry J."/>
            <person name="Dreyer I."/>
            <person name="Elias M."/>
            <person name="Engstrom E.M."/>
            <person name="Estelle M."/>
            <person name="Feng L."/>
            <person name="Finet C."/>
            <person name="Floyd S.K."/>
            <person name="Frommer W.B."/>
            <person name="Fujita T."/>
            <person name="Gramzow L."/>
            <person name="Gutensohn M."/>
            <person name="Harholt J."/>
            <person name="Hattori M."/>
            <person name="Heyl A."/>
            <person name="Hirai T."/>
            <person name="Hiwatashi Y."/>
            <person name="Ishikawa M."/>
            <person name="Iwata M."/>
            <person name="Karol K.G."/>
            <person name="Koehler B."/>
            <person name="Kolukisaoglu U."/>
            <person name="Kubo M."/>
            <person name="Kurata T."/>
            <person name="Lalonde S."/>
            <person name="Li K."/>
            <person name="Li Y."/>
            <person name="Litt A."/>
            <person name="Lyons E."/>
            <person name="Manning G."/>
            <person name="Maruyama T."/>
            <person name="Michael T.P."/>
            <person name="Mikami K."/>
            <person name="Miyazaki S."/>
            <person name="Morinaga S."/>
            <person name="Murata T."/>
            <person name="Mueller-Roeber B."/>
            <person name="Nelson D.R."/>
            <person name="Obara M."/>
            <person name="Oguri Y."/>
            <person name="Olmstead R.G."/>
            <person name="Onodera N."/>
            <person name="Petersen B.L."/>
            <person name="Pils B."/>
            <person name="Prigge M."/>
            <person name="Rensing S.A."/>
            <person name="Riano-Pachon D.M."/>
            <person name="Roberts A.W."/>
            <person name="Sato Y."/>
            <person name="Scheller H.V."/>
            <person name="Schulz B."/>
            <person name="Schulz C."/>
            <person name="Shakirov E.V."/>
            <person name="Shibagaki N."/>
            <person name="Shinohara N."/>
            <person name="Shippen D.E."/>
            <person name="Soerensen I."/>
            <person name="Sotooka R."/>
            <person name="Sugimoto N."/>
            <person name="Sugita M."/>
            <person name="Sumikawa N."/>
            <person name="Tanurdzic M."/>
            <person name="Theissen G."/>
            <person name="Ulvskov P."/>
            <person name="Wakazuki S."/>
            <person name="Weng J.K."/>
            <person name="Willats W.W."/>
            <person name="Wipf D."/>
            <person name="Wolf P.G."/>
            <person name="Yang L."/>
            <person name="Zimmer A.D."/>
            <person name="Zhu Q."/>
            <person name="Mitros T."/>
            <person name="Hellsten U."/>
            <person name="Loque D."/>
            <person name="Otillar R."/>
            <person name="Salamov A."/>
            <person name="Schmutz J."/>
            <person name="Shapiro H."/>
            <person name="Lindquist E."/>
            <person name="Lucas S."/>
            <person name="Rokhsar D."/>
            <person name="Grigoriev I.V."/>
        </authorList>
    </citation>
    <scope>NUCLEOTIDE SEQUENCE [LARGE SCALE GENOMIC DNA]</scope>
</reference>
<evidence type="ECO:0000256" key="4">
    <source>
        <dbReference type="ARBA" id="ARBA00022448"/>
    </source>
</evidence>
<name>D8RLL2_SELML</name>
<gene>
    <name evidence="12" type="ORF">SELMODRAFT_30531</name>
</gene>
<dbReference type="Pfam" id="PF10475">
    <property type="entry name" value="Vps54_N"/>
    <property type="match status" value="1"/>
</dbReference>
<dbReference type="STRING" id="88036.D8RLL2"/>
<evidence type="ECO:0000256" key="8">
    <source>
        <dbReference type="SAM" id="Coils"/>
    </source>
</evidence>
<evidence type="ECO:0000256" key="9">
    <source>
        <dbReference type="SAM" id="MobiDB-lite"/>
    </source>
</evidence>
<dbReference type="GO" id="GO:0015031">
    <property type="term" value="P:protein transport"/>
    <property type="evidence" value="ECO:0007669"/>
    <property type="project" value="UniProtKB-KW"/>
</dbReference>
<sequence>QSLASILNNPHHSGSDSSWSSWIFSADPSSSIDAAAPPASKSLLPEADFRAYVESISEPYSRFVDVQEHFFLEEDGPSTSSSSSGEMGLKGGEGLAACLREIPNMFFDEDFALERGSTFQAACPFSTIPQNIMLQERLTQYLDVVEVHLVKEISARSESFFEAQKQLEDLNERMLEACQQMKELKSTVRLLENDLVGSATQVHTLSRQRENVLALHDKLKLMTYVNQAVSALRILVATADCGGALDVIDELQQLLEGDELAGMHCFRHLGDQLAASTDSVNNMLAADFVRIAIHNSKDLDSSVIISSLNMKDKLYSMSVEVQVNEEEETNLRELLVPFVIGLLRTSKLPAVLKVYKDTLTTDVKSAIKTVVAECLPILLNRSSGDSPATEKQTEIDVSGLNLAAKLRSLSPDAFVQLLVAVFKIIQTRLVRAAKIRQLVEQIVSGLQGTSAAEAVAAAFASGAAAVAAAVAAAEAAEEVEPQGSLAQIVTDSDPLNLRGRGVQLSSISKQFRADVLRENTEALWAACDAAHGRWVKLLGVRAPVHPKLRLQEFVSIHDVTQEFIAATEKVGGRLGYSIRGTLQSQSKSFVDSQHILRITKITAVLDQETWVAVDIPDEFQEIVDKVFIFDDSLENGEAESHSEANGECQPVENGGSIAPHDEKLETDSSTVTTVDKKLREKSIKTIRIGQIGYHTVNSGLILLKMIAEYVELSNALPALAAEVVHRVAEILKVFNSRACQLVLGAGALQVVSGLKSITAKHLALASQTITFFHVLIPEMKKVLSVFIPDPRKALLLNELDRIAQDYKVHREEIHTKLVQIMKERLQVHLRILPQVVEGWNKAAPDDADAQPSQFARTLTKEVGVLHRVLSPLLLEDDLRSIFSRVVLIFHTQLTETFSSLEVSTPQ</sequence>
<evidence type="ECO:0000256" key="2">
    <source>
        <dbReference type="ARBA" id="ARBA00009150"/>
    </source>
</evidence>
<dbReference type="InterPro" id="IPR039745">
    <property type="entry name" value="Vps54"/>
</dbReference>
<evidence type="ECO:0000256" key="5">
    <source>
        <dbReference type="ARBA" id="ARBA00022927"/>
    </source>
</evidence>
<dbReference type="AlphaFoldDB" id="D8RLL2"/>
<keyword evidence="5" id="KW-0653">Protein transport</keyword>